<dbReference type="Gene3D" id="3.40.50.970">
    <property type="match status" value="1"/>
</dbReference>
<dbReference type="Pfam" id="PF00676">
    <property type="entry name" value="E1_dh"/>
    <property type="match status" value="1"/>
</dbReference>
<proteinExistence type="predicted"/>
<gene>
    <name evidence="3" type="ORF">ENM11_05785</name>
</gene>
<dbReference type="CDD" id="cd02000">
    <property type="entry name" value="TPP_E1_PDC_ADC_BCADC"/>
    <property type="match status" value="1"/>
</dbReference>
<name>A0A7C5Q8C4_CALS0</name>
<keyword evidence="1" id="KW-0560">Oxidoreductase</keyword>
<dbReference type="EMBL" id="DRWN01000047">
    <property type="protein sequence ID" value="HHK68646.1"/>
    <property type="molecule type" value="Genomic_DNA"/>
</dbReference>
<dbReference type="GO" id="GO:0044272">
    <property type="term" value="P:sulfur compound biosynthetic process"/>
    <property type="evidence" value="ECO:0007669"/>
    <property type="project" value="UniProtKB-ARBA"/>
</dbReference>
<evidence type="ECO:0000256" key="1">
    <source>
        <dbReference type="ARBA" id="ARBA00023002"/>
    </source>
</evidence>
<dbReference type="AlphaFoldDB" id="A0A7C5Q8C4"/>
<dbReference type="PANTHER" id="PTHR43380:SF1">
    <property type="entry name" value="2-OXOISOVALERATE DEHYDROGENASE SUBUNIT ALPHA, MITOCHONDRIAL"/>
    <property type="match status" value="1"/>
</dbReference>
<accession>A0A7C5Q8C4</accession>
<reference evidence="3" key="1">
    <citation type="journal article" date="2020" name="mSystems">
        <title>Genome- and Community-Level Interaction Insights into Carbon Utilization and Element Cycling Functions of Hydrothermarchaeota in Hydrothermal Sediment.</title>
        <authorList>
            <person name="Zhou Z."/>
            <person name="Liu Y."/>
            <person name="Xu W."/>
            <person name="Pan J."/>
            <person name="Luo Z.H."/>
            <person name="Li M."/>
        </authorList>
    </citation>
    <scope>NUCLEOTIDE SEQUENCE [LARGE SCALE GENOMIC DNA]</scope>
    <source>
        <strain evidence="3">SpSt-1056</strain>
    </source>
</reference>
<evidence type="ECO:0000259" key="2">
    <source>
        <dbReference type="Pfam" id="PF00676"/>
    </source>
</evidence>
<dbReference type="GO" id="GO:0009083">
    <property type="term" value="P:branched-chain amino acid catabolic process"/>
    <property type="evidence" value="ECO:0007669"/>
    <property type="project" value="TreeGrafter"/>
</dbReference>
<comment type="caution">
    <text evidence="3">The sequence shown here is derived from an EMBL/GenBank/DDBJ whole genome shotgun (WGS) entry which is preliminary data.</text>
</comment>
<organism evidence="3">
    <name type="scientific">Caldiarchaeum subterraneum</name>
    <dbReference type="NCBI Taxonomy" id="311458"/>
    <lineage>
        <taxon>Archaea</taxon>
        <taxon>Nitrososphaerota</taxon>
        <taxon>Candidatus Caldarchaeales</taxon>
        <taxon>Candidatus Caldarchaeaceae</taxon>
        <taxon>Candidatus Caldarchaeum</taxon>
    </lineage>
</organism>
<dbReference type="InterPro" id="IPR001017">
    <property type="entry name" value="DH_E1"/>
</dbReference>
<dbReference type="InterPro" id="IPR029061">
    <property type="entry name" value="THDP-binding"/>
</dbReference>
<dbReference type="InterPro" id="IPR050771">
    <property type="entry name" value="Alpha-ketoacid_DH_E1_comp"/>
</dbReference>
<evidence type="ECO:0000313" key="3">
    <source>
        <dbReference type="EMBL" id="HHK68646.1"/>
    </source>
</evidence>
<dbReference type="PANTHER" id="PTHR43380">
    <property type="entry name" value="2-OXOISOVALERATE DEHYDROGENASE SUBUNIT ALPHA, MITOCHONDRIAL"/>
    <property type="match status" value="1"/>
</dbReference>
<sequence length="368" mass="41958">MNKVYKPSTQCLRKPFMFQAISPEGQDVTEIKIGRSLLLSMYKDMVMARVLDALLMRLQRMGLVGLHAPSEGHEAAYVGTAYALKDEDWIFPLYRELPTYIARKVRLHEIINRFFQNSMDCLKGRDLSVYGDVKYRIVPAPIPVSLHIASAVGFALAFKMRREKHIVMNYFGDGATSKGDFHEALNFAGVFKAPIVFVCVNNQYAISMHVSRQTASETISDKAVAYGFEGVRVDGNDVVACYLASVNAVDKARKGLGPTLLETVTYRLGPHTTADDPSRYRERAEVERWRQKDPITRMKKFLVDRGFWSESDDRSLWSECEEIVKKTVDECRKVPPLHYTVIFEDVYASEPWHLAEERNQLLEELKTG</sequence>
<dbReference type="GO" id="GO:0016624">
    <property type="term" value="F:oxidoreductase activity, acting on the aldehyde or oxo group of donors, disulfide as acceptor"/>
    <property type="evidence" value="ECO:0007669"/>
    <property type="project" value="InterPro"/>
</dbReference>
<feature type="domain" description="Dehydrogenase E1 component" evidence="2">
    <location>
        <begin position="43"/>
        <end position="336"/>
    </location>
</feature>
<protein>
    <submittedName>
        <fullName evidence="3">Thiamine pyrophosphate-dependent dehydrogenase E1 component subunit alpha</fullName>
    </submittedName>
</protein>
<dbReference type="SUPFAM" id="SSF52518">
    <property type="entry name" value="Thiamin diphosphate-binding fold (THDP-binding)"/>
    <property type="match status" value="1"/>
</dbReference>